<dbReference type="SUPFAM" id="SSF52335">
    <property type="entry name" value="Methylglyoxal synthase-like"/>
    <property type="match status" value="1"/>
</dbReference>
<dbReference type="NCBIfam" id="NF003559">
    <property type="entry name" value="PRK05234.1"/>
    <property type="match status" value="1"/>
</dbReference>
<dbReference type="InterPro" id="IPR004363">
    <property type="entry name" value="Methylgl_synth"/>
</dbReference>
<dbReference type="EC" id="4.2.3.3" evidence="2"/>
<feature type="binding site" evidence="2">
    <location>
        <position position="9"/>
    </location>
    <ligand>
        <name>substrate</name>
    </ligand>
</feature>
<feature type="active site" description="Proton donor/acceptor" evidence="2">
    <location>
        <position position="61"/>
    </location>
</feature>
<feature type="domain" description="MGS-like" evidence="3">
    <location>
        <begin position="1"/>
        <end position="126"/>
    </location>
</feature>
<dbReference type="PIRSF" id="PIRSF006614">
    <property type="entry name" value="Methylglyox_syn"/>
    <property type="match status" value="1"/>
</dbReference>
<protein>
    <recommendedName>
        <fullName evidence="2">Methylglyoxal synthase</fullName>
        <shortName evidence="2">MGS</shortName>
        <ecNumber evidence="2">4.2.3.3</ecNumber>
    </recommendedName>
</protein>
<evidence type="ECO:0000256" key="1">
    <source>
        <dbReference type="ARBA" id="ARBA00022975"/>
    </source>
</evidence>
<keyword evidence="5" id="KW-1185">Reference proteome</keyword>
<dbReference type="NCBIfam" id="TIGR00160">
    <property type="entry name" value="MGSA"/>
    <property type="match status" value="1"/>
</dbReference>
<reference evidence="4" key="1">
    <citation type="submission" date="2022-04" db="EMBL/GenBank/DDBJ databases">
        <title>Halocatena sp. nov., isolated from a salt lake.</title>
        <authorList>
            <person name="Cui H.-L."/>
        </authorList>
    </citation>
    <scope>NUCLEOTIDE SEQUENCE</scope>
    <source>
        <strain evidence="4">AD-1</strain>
        <plasmid evidence="4">unnamed1</plasmid>
    </source>
</reference>
<dbReference type="RefSeq" id="WP_247994845.1">
    <property type="nucleotide sequence ID" value="NZ_CP096020.1"/>
</dbReference>
<proteinExistence type="inferred from homology"/>
<evidence type="ECO:0000313" key="4">
    <source>
        <dbReference type="EMBL" id="UPM44191.1"/>
    </source>
</evidence>
<comment type="similarity">
    <text evidence="2">Belongs to the methylglyoxal synthase family.</text>
</comment>
<dbReference type="Pfam" id="PF02142">
    <property type="entry name" value="MGS"/>
    <property type="match status" value="1"/>
</dbReference>
<dbReference type="GO" id="GO:0005829">
    <property type="term" value="C:cytosol"/>
    <property type="evidence" value="ECO:0007669"/>
    <property type="project" value="TreeGrafter"/>
</dbReference>
<dbReference type="PROSITE" id="PS51855">
    <property type="entry name" value="MGS"/>
    <property type="match status" value="1"/>
</dbReference>
<dbReference type="PANTHER" id="PTHR30492:SF0">
    <property type="entry name" value="METHYLGLYOXAL SYNTHASE"/>
    <property type="match status" value="1"/>
</dbReference>
<dbReference type="CDD" id="cd01422">
    <property type="entry name" value="MGS"/>
    <property type="match status" value="1"/>
</dbReference>
<evidence type="ECO:0000313" key="5">
    <source>
        <dbReference type="Proteomes" id="UP000831768"/>
    </source>
</evidence>
<dbReference type="AlphaFoldDB" id="A0A8U0A4P2"/>
<accession>A0A8U0A4P2</accession>
<dbReference type="Gene3D" id="3.40.50.1380">
    <property type="entry name" value="Methylglyoxal synthase-like domain"/>
    <property type="match status" value="1"/>
</dbReference>
<geneLocation type="plasmid" evidence="4 5">
    <name>unnamed1</name>
</geneLocation>
<organism evidence="4 5">
    <name type="scientific">Halocatena salina</name>
    <dbReference type="NCBI Taxonomy" id="2934340"/>
    <lineage>
        <taxon>Archaea</taxon>
        <taxon>Methanobacteriati</taxon>
        <taxon>Methanobacteriota</taxon>
        <taxon>Stenosarchaea group</taxon>
        <taxon>Halobacteria</taxon>
        <taxon>Halobacteriales</taxon>
        <taxon>Natronomonadaceae</taxon>
        <taxon>Halocatena</taxon>
    </lineage>
</organism>
<dbReference type="GO" id="GO:0008929">
    <property type="term" value="F:methylglyoxal synthase activity"/>
    <property type="evidence" value="ECO:0007669"/>
    <property type="project" value="UniProtKB-UniRule"/>
</dbReference>
<dbReference type="InterPro" id="IPR036914">
    <property type="entry name" value="MGS-like_dom_sf"/>
</dbReference>
<evidence type="ECO:0000259" key="3">
    <source>
        <dbReference type="PROSITE" id="PS51855"/>
    </source>
</evidence>
<sequence>MTRLALIAHDEEKPEMIDLVRTYEDLLATFDLVGTGTTGQRITDETSLTVERKKSGPVGGDLMIGAETAENRLDGVIFLRDPLTAQPHEPDISALLRICDVHDTPLATTRSSAEFLLQGLARRTTE</sequence>
<dbReference type="HAMAP" id="MF_00549">
    <property type="entry name" value="Methylglyoxal_synth"/>
    <property type="match status" value="1"/>
</dbReference>
<gene>
    <name evidence="2" type="primary">mgsA</name>
    <name evidence="4" type="ORF">MW046_14330</name>
</gene>
<feature type="binding site" evidence="2">
    <location>
        <position position="88"/>
    </location>
    <ligand>
        <name>substrate</name>
    </ligand>
</feature>
<keyword evidence="4" id="KW-0614">Plasmid</keyword>
<feature type="binding site" evidence="2">
    <location>
        <position position="13"/>
    </location>
    <ligand>
        <name>substrate</name>
    </ligand>
</feature>
<dbReference type="KEGG" id="haad:MW046_14330"/>
<dbReference type="EMBL" id="CP096020">
    <property type="protein sequence ID" value="UPM44191.1"/>
    <property type="molecule type" value="Genomic_DNA"/>
</dbReference>
<dbReference type="GO" id="GO:0019242">
    <property type="term" value="P:methylglyoxal biosynthetic process"/>
    <property type="evidence" value="ECO:0007669"/>
    <property type="project" value="UniProtKB-UniRule"/>
</dbReference>
<comment type="function">
    <text evidence="2">Catalyzes the formation of methylglyoxal from dihydroxyacetone phosphate.</text>
</comment>
<dbReference type="SMART" id="SM00851">
    <property type="entry name" value="MGS"/>
    <property type="match status" value="1"/>
</dbReference>
<dbReference type="GeneID" id="71929247"/>
<feature type="binding site" evidence="2">
    <location>
        <begin position="55"/>
        <end position="56"/>
    </location>
    <ligand>
        <name>substrate</name>
    </ligand>
</feature>
<dbReference type="GO" id="GO:0006221">
    <property type="term" value="P:pyrimidine nucleotide biosynthetic process"/>
    <property type="evidence" value="ECO:0007669"/>
    <property type="project" value="UniProtKB-KW"/>
</dbReference>
<keyword evidence="2 4" id="KW-0456">Lyase</keyword>
<evidence type="ECO:0000256" key="2">
    <source>
        <dbReference type="HAMAP-Rule" id="MF_00549"/>
    </source>
</evidence>
<name>A0A8U0A4P2_9EURY</name>
<dbReference type="PANTHER" id="PTHR30492">
    <property type="entry name" value="METHYLGLYOXAL SYNTHASE"/>
    <property type="match status" value="1"/>
</dbReference>
<dbReference type="InterPro" id="IPR011607">
    <property type="entry name" value="MGS-like_dom"/>
</dbReference>
<comment type="catalytic activity">
    <reaction evidence="2">
        <text>dihydroxyacetone phosphate = methylglyoxal + phosphate</text>
        <dbReference type="Rhea" id="RHEA:17937"/>
        <dbReference type="ChEBI" id="CHEBI:17158"/>
        <dbReference type="ChEBI" id="CHEBI:43474"/>
        <dbReference type="ChEBI" id="CHEBI:57642"/>
        <dbReference type="EC" id="4.2.3.3"/>
    </reaction>
</comment>
<feature type="binding site" evidence="2">
    <location>
        <begin position="35"/>
        <end position="38"/>
    </location>
    <ligand>
        <name>substrate</name>
    </ligand>
</feature>
<dbReference type="Proteomes" id="UP000831768">
    <property type="component" value="Plasmid unnamed1"/>
</dbReference>
<keyword evidence="1" id="KW-0665">Pyrimidine biosynthesis</keyword>